<protein>
    <submittedName>
        <fullName evidence="1">Uncharacterized protein</fullName>
    </submittedName>
</protein>
<organism evidence="1 2">
    <name type="scientific">Colletotrichum destructivum</name>
    <dbReference type="NCBI Taxonomy" id="34406"/>
    <lineage>
        <taxon>Eukaryota</taxon>
        <taxon>Fungi</taxon>
        <taxon>Dikarya</taxon>
        <taxon>Ascomycota</taxon>
        <taxon>Pezizomycotina</taxon>
        <taxon>Sordariomycetes</taxon>
        <taxon>Hypocreomycetidae</taxon>
        <taxon>Glomerellales</taxon>
        <taxon>Glomerellaceae</taxon>
        <taxon>Colletotrichum</taxon>
        <taxon>Colletotrichum destructivum species complex</taxon>
    </lineage>
</organism>
<dbReference type="RefSeq" id="XP_062774898.1">
    <property type="nucleotide sequence ID" value="XM_062918847.1"/>
</dbReference>
<reference evidence="2" key="1">
    <citation type="journal article" date="2023" name="bioRxiv">
        <title>Complete genome of the Medicago anthracnose fungus, Colletotrichum destructivum, reveals a mini-chromosome-like region within a core chromosome.</title>
        <authorList>
            <person name="Lapalu N."/>
            <person name="Simon A."/>
            <person name="Lu A."/>
            <person name="Plaumann P.-L."/>
            <person name="Amselem J."/>
            <person name="Pigne S."/>
            <person name="Auger A."/>
            <person name="Koch C."/>
            <person name="Dallery J.-F."/>
            <person name="O'Connell R.J."/>
        </authorList>
    </citation>
    <scope>NUCLEOTIDE SEQUENCE [LARGE SCALE GENOMIC DNA]</scope>
    <source>
        <strain evidence="2">CBS 520.97</strain>
    </source>
</reference>
<name>A0AAX4I2T4_9PEZI</name>
<sequence length="76" mass="8980">MRLCLSLLQRNSEPVQEIPRNSSHWLYLGRRTGLESRARTCLTTPRVRCPSSHRHPERFWNSGQLYLGLWVYVSLL</sequence>
<dbReference type="Proteomes" id="UP001322277">
    <property type="component" value="Chromosome 2"/>
</dbReference>
<dbReference type="EMBL" id="CP137306">
    <property type="protein sequence ID" value="WQF77674.1"/>
    <property type="molecule type" value="Genomic_DNA"/>
</dbReference>
<dbReference type="AlphaFoldDB" id="A0AAX4I2T4"/>
<evidence type="ECO:0000313" key="1">
    <source>
        <dbReference type="EMBL" id="WQF77674.1"/>
    </source>
</evidence>
<accession>A0AAX4I2T4</accession>
<evidence type="ECO:0000313" key="2">
    <source>
        <dbReference type="Proteomes" id="UP001322277"/>
    </source>
</evidence>
<keyword evidence="2" id="KW-1185">Reference proteome</keyword>
<dbReference type="GeneID" id="87939191"/>
<dbReference type="KEGG" id="cdet:87939191"/>
<gene>
    <name evidence="1" type="ORF">CDEST_02688</name>
</gene>
<proteinExistence type="predicted"/>